<keyword evidence="2" id="KW-1185">Reference proteome</keyword>
<sequence>MKYEHLVYMGEKDGKPHIIVDRVEGNGRRHFCTHYELPTVQSEDEGFHLMEKFASWFGNTLLIDCPGFRRHIGIEEPDKNPK</sequence>
<dbReference type="EMBL" id="CP076683">
    <property type="protein sequence ID" value="QWV18827.1"/>
    <property type="molecule type" value="Genomic_DNA"/>
</dbReference>
<dbReference type="Proteomes" id="UP000683436">
    <property type="component" value="Chromosome"/>
</dbReference>
<evidence type="ECO:0000313" key="2">
    <source>
        <dbReference type="Proteomes" id="UP000683436"/>
    </source>
</evidence>
<protein>
    <submittedName>
        <fullName evidence="1">Uncharacterized protein</fullName>
    </submittedName>
</protein>
<reference evidence="1 2" key="1">
    <citation type="submission" date="2021-06" db="EMBL/GenBank/DDBJ databases">
        <title>Microbial metabolic specificity influences pelagic lipid remineralization.</title>
        <authorList>
            <person name="Behrendt L."/>
            <person name="Hunter J.E."/>
            <person name="Alcolombri U."/>
            <person name="Smriga S."/>
            <person name="Mincer T."/>
            <person name="Lowenstein D.P."/>
            <person name="Peaudecerf F.J."/>
            <person name="Fernandez V.I."/>
            <person name="Fredricks H."/>
            <person name="Almblad H."/>
            <person name="Harrison J.J."/>
            <person name="Stocker R."/>
            <person name="Van Mooy B.A.S."/>
        </authorList>
    </citation>
    <scope>NUCLEOTIDE SEQUENCE [LARGE SCALE GENOMIC DNA]</scope>
    <source>
        <strain evidence="1 2">A252</strain>
    </source>
</reference>
<evidence type="ECO:0000313" key="1">
    <source>
        <dbReference type="EMBL" id="QWV18827.1"/>
    </source>
</evidence>
<name>A0ABX8J593_9GAMM</name>
<proteinExistence type="predicted"/>
<organism evidence="1 2">
    <name type="scientific">Stutzerimonas zhaodongensis</name>
    <dbReference type="NCBI Taxonomy" id="1176257"/>
    <lineage>
        <taxon>Bacteria</taxon>
        <taxon>Pseudomonadati</taxon>
        <taxon>Pseudomonadota</taxon>
        <taxon>Gammaproteobacteria</taxon>
        <taxon>Pseudomonadales</taxon>
        <taxon>Pseudomonadaceae</taxon>
        <taxon>Stutzerimonas</taxon>
    </lineage>
</organism>
<dbReference type="RefSeq" id="WP_128120088.1">
    <property type="nucleotide sequence ID" value="NZ_CP076683.1"/>
</dbReference>
<accession>A0ABX8J593</accession>
<gene>
    <name evidence="1" type="ORF">KQ248_09365</name>
</gene>